<dbReference type="Pfam" id="PF00015">
    <property type="entry name" value="MCPsignal"/>
    <property type="match status" value="1"/>
</dbReference>
<dbReference type="SMART" id="SM00283">
    <property type="entry name" value="MA"/>
    <property type="match status" value="1"/>
</dbReference>
<dbReference type="GO" id="GO:0006935">
    <property type="term" value="P:chemotaxis"/>
    <property type="evidence" value="ECO:0007669"/>
    <property type="project" value="UniProtKB-KW"/>
</dbReference>
<evidence type="ECO:0000313" key="8">
    <source>
        <dbReference type="Proteomes" id="UP000538566"/>
    </source>
</evidence>
<comment type="subcellular location">
    <subcellularLocation>
        <location evidence="1">Membrane</location>
    </subcellularLocation>
</comment>
<organism evidence="7 8">
    <name type="scientific">Novosphingobium taihuense</name>
    <dbReference type="NCBI Taxonomy" id="260085"/>
    <lineage>
        <taxon>Bacteria</taxon>
        <taxon>Pseudomonadati</taxon>
        <taxon>Pseudomonadota</taxon>
        <taxon>Alphaproteobacteria</taxon>
        <taxon>Sphingomonadales</taxon>
        <taxon>Sphingomonadaceae</taxon>
        <taxon>Novosphingobium</taxon>
    </lineage>
</organism>
<dbReference type="InterPro" id="IPR004090">
    <property type="entry name" value="Chemotax_Me-accpt_rcpt"/>
</dbReference>
<dbReference type="OrthoDB" id="5292010at2"/>
<keyword evidence="2" id="KW-0145">Chemotaxis</keyword>
<dbReference type="GO" id="GO:0004888">
    <property type="term" value="F:transmembrane signaling receptor activity"/>
    <property type="evidence" value="ECO:0007669"/>
    <property type="project" value="InterPro"/>
</dbReference>
<dbReference type="InterPro" id="IPR004089">
    <property type="entry name" value="MCPsignal_dom"/>
</dbReference>
<protein>
    <submittedName>
        <fullName evidence="7">Methyl-accepting chemotaxis protein</fullName>
    </submittedName>
</protein>
<dbReference type="CDD" id="cd11386">
    <property type="entry name" value="MCP_signal"/>
    <property type="match status" value="1"/>
</dbReference>
<keyword evidence="4" id="KW-0807">Transducer</keyword>
<dbReference type="InterPro" id="IPR051310">
    <property type="entry name" value="MCP_chemotaxis"/>
</dbReference>
<dbReference type="Proteomes" id="UP000538566">
    <property type="component" value="Unassembled WGS sequence"/>
</dbReference>
<dbReference type="PANTHER" id="PTHR43531">
    <property type="entry name" value="PROTEIN ICFG"/>
    <property type="match status" value="1"/>
</dbReference>
<dbReference type="SUPFAM" id="SSF58104">
    <property type="entry name" value="Methyl-accepting chemotaxis protein (MCP) signaling domain"/>
    <property type="match status" value="1"/>
</dbReference>
<proteinExistence type="inferred from homology"/>
<reference evidence="7 8" key="1">
    <citation type="submission" date="2020-08" db="EMBL/GenBank/DDBJ databases">
        <title>Genomic Encyclopedia of Type Strains, Phase IV (KMG-IV): sequencing the most valuable type-strain genomes for metagenomic binning, comparative biology and taxonomic classification.</title>
        <authorList>
            <person name="Goeker M."/>
        </authorList>
    </citation>
    <scope>NUCLEOTIDE SEQUENCE [LARGE SCALE GENOMIC DNA]</scope>
    <source>
        <strain evidence="7 8">DSM 17507</strain>
    </source>
</reference>
<evidence type="ECO:0000256" key="3">
    <source>
        <dbReference type="ARBA" id="ARBA00029447"/>
    </source>
</evidence>
<dbReference type="PANTHER" id="PTHR43531:SF11">
    <property type="entry name" value="METHYL-ACCEPTING CHEMOTAXIS PROTEIN 3"/>
    <property type="match status" value="1"/>
</dbReference>
<dbReference type="Gene3D" id="6.10.340.10">
    <property type="match status" value="1"/>
</dbReference>
<comment type="caution">
    <text evidence="7">The sequence shown here is derived from an EMBL/GenBank/DDBJ whole genome shotgun (WGS) entry which is preliminary data.</text>
</comment>
<evidence type="ECO:0000256" key="2">
    <source>
        <dbReference type="ARBA" id="ARBA00022500"/>
    </source>
</evidence>
<dbReference type="EMBL" id="JACHOA010000005">
    <property type="protein sequence ID" value="MBB4614463.1"/>
    <property type="molecule type" value="Genomic_DNA"/>
</dbReference>
<dbReference type="GO" id="GO:0016020">
    <property type="term" value="C:membrane"/>
    <property type="evidence" value="ECO:0007669"/>
    <property type="project" value="UniProtKB-SubCell"/>
</dbReference>
<feature type="transmembrane region" description="Helical" evidence="5">
    <location>
        <begin position="44"/>
        <end position="64"/>
    </location>
</feature>
<comment type="similarity">
    <text evidence="3">Belongs to the methyl-accepting chemotaxis (MCP) protein family.</text>
</comment>
<gene>
    <name evidence="7" type="ORF">GGR37_002750</name>
</gene>
<keyword evidence="5" id="KW-0812">Transmembrane</keyword>
<dbReference type="Gene3D" id="1.10.287.950">
    <property type="entry name" value="Methyl-accepting chemotaxis protein"/>
    <property type="match status" value="1"/>
</dbReference>
<dbReference type="FunFam" id="1.10.287.950:FF:000001">
    <property type="entry name" value="Methyl-accepting chemotaxis sensory transducer"/>
    <property type="match status" value="1"/>
</dbReference>
<evidence type="ECO:0000256" key="4">
    <source>
        <dbReference type="PROSITE-ProRule" id="PRU00284"/>
    </source>
</evidence>
<accession>A0A7W7EUI8</accession>
<evidence type="ECO:0000313" key="7">
    <source>
        <dbReference type="EMBL" id="MBB4614463.1"/>
    </source>
</evidence>
<name>A0A7W7EUI8_9SPHN</name>
<evidence type="ECO:0000256" key="5">
    <source>
        <dbReference type="SAM" id="Phobius"/>
    </source>
</evidence>
<keyword evidence="8" id="KW-1185">Reference proteome</keyword>
<keyword evidence="5" id="KW-1133">Transmembrane helix</keyword>
<evidence type="ECO:0000256" key="1">
    <source>
        <dbReference type="ARBA" id="ARBA00004370"/>
    </source>
</evidence>
<sequence length="461" mass="48587">MLDWFERDAPIREKFTALLVVYSALSGLGLVATILGAYDLAPQMVSLGIALTSVGAIIATTLVAKDRICTPYVNTVLRMEGLAEGDTQSPIQYTDHRDCVGRMTKAMATFTENALEVEKAKVAQELVVSALKTSLGALAANRLNCAIEQPFPGVYEDLRLDFNRAVSALNEAISSVEQTAQSVMTGSQEINSASDDLARRNEQQAASIEETSVALNQVTVGVHAMARSADDARDSIAHTQEEASNGGVVVNKAVDAMAAIAKSAEEISQIIGLIDGIAFQTNLLALNAGVEAARAGDAGKGFAVVATEVRALAQRSADAARDIRTLISTSSEQVASGVSMVGQTGLVLSGVLNRVGEINTLVSQIATNAQEQAISLQQINTAVVDVDRVTQQNAAMVEESTAAARSLAQEAAELVKVVQRFETGRRSATLIRPAVPAAQPLYQSHGNAALKAVPAHDWSEF</sequence>
<feature type="transmembrane region" description="Helical" evidence="5">
    <location>
        <begin position="15"/>
        <end position="38"/>
    </location>
</feature>
<dbReference type="PROSITE" id="PS50111">
    <property type="entry name" value="CHEMOTAXIS_TRANSDUC_2"/>
    <property type="match status" value="1"/>
</dbReference>
<keyword evidence="5" id="KW-0472">Membrane</keyword>
<dbReference type="RefSeq" id="WP_144904784.1">
    <property type="nucleotide sequence ID" value="NZ_JACHOA010000005.1"/>
</dbReference>
<evidence type="ECO:0000259" key="6">
    <source>
        <dbReference type="PROSITE" id="PS50111"/>
    </source>
</evidence>
<dbReference type="AlphaFoldDB" id="A0A7W7EUI8"/>
<dbReference type="PRINTS" id="PR00260">
    <property type="entry name" value="CHEMTRNSDUCR"/>
</dbReference>
<feature type="domain" description="Methyl-accepting transducer" evidence="6">
    <location>
        <begin position="179"/>
        <end position="408"/>
    </location>
</feature>
<dbReference type="GO" id="GO:0007165">
    <property type="term" value="P:signal transduction"/>
    <property type="evidence" value="ECO:0007669"/>
    <property type="project" value="UniProtKB-KW"/>
</dbReference>